<proteinExistence type="inferred from homology"/>
<evidence type="ECO:0000313" key="5">
    <source>
        <dbReference type="EMBL" id="KAH3822153.1"/>
    </source>
</evidence>
<keyword evidence="1 3" id="KW-0328">Glycosyltransferase</keyword>
<reference evidence="5" key="2">
    <citation type="submission" date="2020-11" db="EMBL/GenBank/DDBJ databases">
        <authorList>
            <person name="McCartney M.A."/>
            <person name="Auch B."/>
            <person name="Kono T."/>
            <person name="Mallez S."/>
            <person name="Becker A."/>
            <person name="Gohl D.M."/>
            <person name="Silverstein K.A.T."/>
            <person name="Koren S."/>
            <person name="Bechman K.B."/>
            <person name="Herman A."/>
            <person name="Abrahante J.E."/>
            <person name="Garbe J."/>
        </authorList>
    </citation>
    <scope>NUCLEOTIDE SEQUENCE</scope>
    <source>
        <strain evidence="5">Duluth1</strain>
        <tissue evidence="5">Whole animal</tissue>
    </source>
</reference>
<dbReference type="InterPro" id="IPR027350">
    <property type="entry name" value="GT23_dom"/>
</dbReference>
<dbReference type="GO" id="GO:0046921">
    <property type="term" value="F:alpha-(1-&gt;6)-fucosyltransferase activity"/>
    <property type="evidence" value="ECO:0007669"/>
    <property type="project" value="TreeGrafter"/>
</dbReference>
<dbReference type="PANTHER" id="PTHR13132">
    <property type="entry name" value="ALPHA- 1,6 -FUCOSYLTRANSFERASE"/>
    <property type="match status" value="1"/>
</dbReference>
<dbReference type="AlphaFoldDB" id="A0A9D4JVP0"/>
<sequence>MFHQAEDKKCSIFASQNPSECDKAKKIICSPGKACGYGCRLHHVTYCLIMAYATQRTLILQSEYLG</sequence>
<dbReference type="GO" id="GO:0006487">
    <property type="term" value="P:protein N-linked glycosylation"/>
    <property type="evidence" value="ECO:0007669"/>
    <property type="project" value="TreeGrafter"/>
</dbReference>
<organism evidence="5 6">
    <name type="scientific">Dreissena polymorpha</name>
    <name type="common">Zebra mussel</name>
    <name type="synonym">Mytilus polymorpha</name>
    <dbReference type="NCBI Taxonomy" id="45954"/>
    <lineage>
        <taxon>Eukaryota</taxon>
        <taxon>Metazoa</taxon>
        <taxon>Spiralia</taxon>
        <taxon>Lophotrochozoa</taxon>
        <taxon>Mollusca</taxon>
        <taxon>Bivalvia</taxon>
        <taxon>Autobranchia</taxon>
        <taxon>Heteroconchia</taxon>
        <taxon>Euheterodonta</taxon>
        <taxon>Imparidentia</taxon>
        <taxon>Neoheterodontei</taxon>
        <taxon>Myida</taxon>
        <taxon>Dreissenoidea</taxon>
        <taxon>Dreissenidae</taxon>
        <taxon>Dreissena</taxon>
    </lineage>
</organism>
<dbReference type="Proteomes" id="UP000828390">
    <property type="component" value="Unassembled WGS sequence"/>
</dbReference>
<dbReference type="PANTHER" id="PTHR13132:SF29">
    <property type="entry name" value="ALPHA-(1,6)-FUCOSYLTRANSFERASE"/>
    <property type="match status" value="1"/>
</dbReference>
<keyword evidence="2 3" id="KW-0808">Transferase</keyword>
<evidence type="ECO:0000256" key="3">
    <source>
        <dbReference type="PROSITE-ProRule" id="PRU00992"/>
    </source>
</evidence>
<comment type="similarity">
    <text evidence="3">Belongs to the glycosyltransferase 23 family.</text>
</comment>
<comment type="caution">
    <text evidence="3">Lacks conserved residue(s) required for the propagation of feature annotation.</text>
</comment>
<evidence type="ECO:0000313" key="6">
    <source>
        <dbReference type="Proteomes" id="UP000828390"/>
    </source>
</evidence>
<dbReference type="PROSITE" id="PS51659">
    <property type="entry name" value="GT23"/>
    <property type="match status" value="1"/>
</dbReference>
<dbReference type="EMBL" id="JAIWYP010000005">
    <property type="protein sequence ID" value="KAH3822153.1"/>
    <property type="molecule type" value="Genomic_DNA"/>
</dbReference>
<protein>
    <recommendedName>
        <fullName evidence="4">GT23 domain-containing protein</fullName>
    </recommendedName>
</protein>
<reference evidence="5" key="1">
    <citation type="journal article" date="2019" name="bioRxiv">
        <title>The Genome of the Zebra Mussel, Dreissena polymorpha: A Resource for Invasive Species Research.</title>
        <authorList>
            <person name="McCartney M.A."/>
            <person name="Auch B."/>
            <person name="Kono T."/>
            <person name="Mallez S."/>
            <person name="Zhang Y."/>
            <person name="Obille A."/>
            <person name="Becker A."/>
            <person name="Abrahante J.E."/>
            <person name="Garbe J."/>
            <person name="Badalamenti J.P."/>
            <person name="Herman A."/>
            <person name="Mangelson H."/>
            <person name="Liachko I."/>
            <person name="Sullivan S."/>
            <person name="Sone E.D."/>
            <person name="Koren S."/>
            <person name="Silverstein K.A.T."/>
            <person name="Beckman K.B."/>
            <person name="Gohl D.M."/>
        </authorList>
    </citation>
    <scope>NUCLEOTIDE SEQUENCE</scope>
    <source>
        <strain evidence="5">Duluth1</strain>
        <tissue evidence="5">Whole animal</tissue>
    </source>
</reference>
<keyword evidence="6" id="KW-1185">Reference proteome</keyword>
<dbReference type="Pfam" id="PF19745">
    <property type="entry name" value="FUT8_N_cat"/>
    <property type="match status" value="1"/>
</dbReference>
<dbReference type="InterPro" id="IPR045573">
    <property type="entry name" value="Fut8_N_cat"/>
</dbReference>
<gene>
    <name evidence="5" type="ORF">DPMN_123924</name>
</gene>
<name>A0A9D4JVP0_DREPO</name>
<evidence type="ECO:0000259" key="4">
    <source>
        <dbReference type="PROSITE" id="PS51659"/>
    </source>
</evidence>
<evidence type="ECO:0000256" key="2">
    <source>
        <dbReference type="ARBA" id="ARBA00022679"/>
    </source>
</evidence>
<comment type="caution">
    <text evidence="5">The sequence shown here is derived from an EMBL/GenBank/DDBJ whole genome shotgun (WGS) entry which is preliminary data.</text>
</comment>
<feature type="domain" description="GT23" evidence="4">
    <location>
        <begin position="23"/>
        <end position="66"/>
    </location>
</feature>
<accession>A0A9D4JVP0</accession>
<evidence type="ECO:0000256" key="1">
    <source>
        <dbReference type="ARBA" id="ARBA00022676"/>
    </source>
</evidence>